<protein>
    <recommendedName>
        <fullName evidence="1">Lon N-terminal domain-containing protein</fullName>
    </recommendedName>
</protein>
<evidence type="ECO:0000259" key="1">
    <source>
        <dbReference type="Pfam" id="PF02190"/>
    </source>
</evidence>
<dbReference type="AlphaFoldDB" id="A0A7J6F6I1"/>
<dbReference type="InterPro" id="IPR003111">
    <property type="entry name" value="Lon_prtase_N"/>
</dbReference>
<gene>
    <name evidence="2" type="ORF">G4B88_030453</name>
</gene>
<dbReference type="PANTHER" id="PTHR46732:SF5">
    <property type="entry name" value="ATP-DEPENDENT PROTEASE LA (LON) DOMAIN PROTEIN"/>
    <property type="match status" value="1"/>
</dbReference>
<feature type="domain" description="Lon N-terminal" evidence="1">
    <location>
        <begin position="67"/>
        <end position="225"/>
    </location>
</feature>
<dbReference type="PANTHER" id="PTHR46732">
    <property type="entry name" value="ATP-DEPENDENT PROTEASE LA (LON) DOMAIN PROTEIN"/>
    <property type="match status" value="1"/>
</dbReference>
<dbReference type="EMBL" id="JAATIQ010000262">
    <property type="protein sequence ID" value="KAF4366275.1"/>
    <property type="molecule type" value="Genomic_DNA"/>
</dbReference>
<name>A0A7J6F6I1_CANSA</name>
<sequence>MSSSFLNLTFPFFSNNYPHFAQIQIQTRNHQPLLLRRRRFRGFGFLREAKSSSKRCRLAPAMASSMELPLLPFGLSEVLVPSESKTLHLYEARYLALLEEDTMQLPFHYRSSLPMSLMKKSKLFVHFILDPIMVDEASAEPSFAARYGCLVLIENVEKLDVGALVSIRGVGRIKIVKFAQATPFLKGVVIPEKDDDPESLSRLSSKVSEMKEALHSLNSLEIKLKAPKEAPLQTRTANSLAWAEKTPSIDCDEAFIPSLSERLSFAGFQPHFAKNTKLELIGALTGSTESELLKLQSKKLQAMEVKDTINRLDESLELSKENVSRVAARLAIQSLEIQ</sequence>
<dbReference type="Gene3D" id="2.30.130.40">
    <property type="entry name" value="LON domain-like"/>
    <property type="match status" value="1"/>
</dbReference>
<evidence type="ECO:0000313" key="2">
    <source>
        <dbReference type="EMBL" id="KAF4366275.1"/>
    </source>
</evidence>
<comment type="caution">
    <text evidence="2">The sequence shown here is derived from an EMBL/GenBank/DDBJ whole genome shotgun (WGS) entry which is preliminary data.</text>
</comment>
<dbReference type="InterPro" id="IPR046336">
    <property type="entry name" value="Lon_prtase_N_sf"/>
</dbReference>
<evidence type="ECO:0000313" key="3">
    <source>
        <dbReference type="Proteomes" id="UP000583929"/>
    </source>
</evidence>
<dbReference type="InterPro" id="IPR015947">
    <property type="entry name" value="PUA-like_sf"/>
</dbReference>
<keyword evidence="3" id="KW-1185">Reference proteome</keyword>
<dbReference type="Pfam" id="PF02190">
    <property type="entry name" value="LON_substr_bdg"/>
    <property type="match status" value="1"/>
</dbReference>
<accession>A0A7J6F6I1</accession>
<dbReference type="Proteomes" id="UP000583929">
    <property type="component" value="Unassembled WGS sequence"/>
</dbReference>
<proteinExistence type="predicted"/>
<reference evidence="2 3" key="1">
    <citation type="journal article" date="2020" name="bioRxiv">
        <title>Sequence and annotation of 42 cannabis genomes reveals extensive copy number variation in cannabinoid synthesis and pathogen resistance genes.</title>
        <authorList>
            <person name="Mckernan K.J."/>
            <person name="Helbert Y."/>
            <person name="Kane L.T."/>
            <person name="Ebling H."/>
            <person name="Zhang L."/>
            <person name="Liu B."/>
            <person name="Eaton Z."/>
            <person name="Mclaughlin S."/>
            <person name="Kingan S."/>
            <person name="Baybayan P."/>
            <person name="Concepcion G."/>
            <person name="Jordan M."/>
            <person name="Riva A."/>
            <person name="Barbazuk W."/>
            <person name="Harkins T."/>
        </authorList>
    </citation>
    <scope>NUCLEOTIDE SEQUENCE [LARGE SCALE GENOMIC DNA]</scope>
    <source>
        <strain evidence="3">cv. Jamaican Lion 4</strain>
        <tissue evidence="2">Leaf</tissue>
    </source>
</reference>
<organism evidence="2 3">
    <name type="scientific">Cannabis sativa</name>
    <name type="common">Hemp</name>
    <name type="synonym">Marijuana</name>
    <dbReference type="NCBI Taxonomy" id="3483"/>
    <lineage>
        <taxon>Eukaryota</taxon>
        <taxon>Viridiplantae</taxon>
        <taxon>Streptophyta</taxon>
        <taxon>Embryophyta</taxon>
        <taxon>Tracheophyta</taxon>
        <taxon>Spermatophyta</taxon>
        <taxon>Magnoliopsida</taxon>
        <taxon>eudicotyledons</taxon>
        <taxon>Gunneridae</taxon>
        <taxon>Pentapetalae</taxon>
        <taxon>rosids</taxon>
        <taxon>fabids</taxon>
        <taxon>Rosales</taxon>
        <taxon>Cannabaceae</taxon>
        <taxon>Cannabis</taxon>
    </lineage>
</organism>
<dbReference type="SUPFAM" id="SSF88697">
    <property type="entry name" value="PUA domain-like"/>
    <property type="match status" value="1"/>
</dbReference>